<dbReference type="AlphaFoldDB" id="A0A0M4MV77"/>
<evidence type="ECO:0000313" key="14">
    <source>
        <dbReference type="Proteomes" id="UP000057938"/>
    </source>
</evidence>
<sequence>MLARSKYIAIRYDMLSHDVSMKAPSSPMKTTRIVSRLAIASVLAMCFAAVPAYAQQADPAEGQEHAEPAKDEVAADRADAGQDDFHSRSLDYQGNIIVSASGLKQLDLLAGTSVIEALELQREMAGQVGEVLAKLPGVSATGFSPGASRPVLRGFSGDRVRVLVDGLGSIDISNTSADHAVTIDPLTAERIEVLRGPAVMLFGSQAIGGAVNVIDKRIPLRIPSEPIHVDGLASLDTVSDKREAGLSVDLPVGSKFVVHADGSWRKTGDLGIGGYVASPTLRSELLTQADDVAGSDPDAAGELRDLANLRGTLPGSATETYTGNIGAAFFAGESNLGASIGVYDTVYGVPVRPGGGEDEEVSIDLHQFRADLRGELALGSGMFEQLKTRVGFSDYSHSELEGDEVGTTFDVQGLEARMELVQKDTRTWRGSVGAQYYYRDFLATGEEAYIAPNETEQFAVFALQEFGGGPIQVEAAGRFETSTVTAKSIGEDRSFNTVSGAVSLVYETDQALRYGINLSRAARAPSAEEMFSNGAHIATQAFEVGDPDLKSETALGAEAFLRGRIAGAELNVAVFKQWFSDYIYQSATGDIEDGLPVFEYLQADASYFGVEGEISLPIYDNGPFALLADLRGDYIRAELDDGTPLPRIPPLSLLGALEAQTERFDARAEVQWFAKQDRVAPLETPTDSFTLVNLSLSWKPIRGNESVTLLVGADNIFDVDGRRHASFTKDFVPVAGRNFKASVRFSL</sequence>
<evidence type="ECO:0000256" key="3">
    <source>
        <dbReference type="ARBA" id="ARBA00022452"/>
    </source>
</evidence>
<keyword evidence="4 8" id="KW-0812">Transmembrane</keyword>
<evidence type="ECO:0000256" key="10">
    <source>
        <dbReference type="SAM" id="MobiDB-lite"/>
    </source>
</evidence>
<dbReference type="GO" id="GO:0015344">
    <property type="term" value="F:siderophore uptake transmembrane transporter activity"/>
    <property type="evidence" value="ECO:0007669"/>
    <property type="project" value="TreeGrafter"/>
</dbReference>
<comment type="similarity">
    <text evidence="8 9">Belongs to the TonB-dependent receptor family.</text>
</comment>
<dbReference type="InterPro" id="IPR036942">
    <property type="entry name" value="Beta-barrel_TonB_sf"/>
</dbReference>
<feature type="domain" description="TonB-dependent receptor plug" evidence="12">
    <location>
        <begin position="106"/>
        <end position="210"/>
    </location>
</feature>
<protein>
    <submittedName>
        <fullName evidence="13">Zinc-regulated outer membrane receptor</fullName>
    </submittedName>
</protein>
<dbReference type="SUPFAM" id="SSF56935">
    <property type="entry name" value="Porins"/>
    <property type="match status" value="1"/>
</dbReference>
<keyword evidence="14" id="KW-1185">Reference proteome</keyword>
<keyword evidence="13" id="KW-0675">Receptor</keyword>
<dbReference type="GO" id="GO:0044718">
    <property type="term" value="P:siderophore transmembrane transport"/>
    <property type="evidence" value="ECO:0007669"/>
    <property type="project" value="TreeGrafter"/>
</dbReference>
<evidence type="ECO:0000259" key="12">
    <source>
        <dbReference type="Pfam" id="PF07715"/>
    </source>
</evidence>
<evidence type="ECO:0000259" key="11">
    <source>
        <dbReference type="Pfam" id="PF00593"/>
    </source>
</evidence>
<gene>
    <name evidence="13" type="ORF">AMC99_02269</name>
</gene>
<feature type="compositionally biased region" description="Basic and acidic residues" evidence="10">
    <location>
        <begin position="62"/>
        <end position="86"/>
    </location>
</feature>
<keyword evidence="7 8" id="KW-0998">Cell outer membrane</keyword>
<keyword evidence="3 8" id="KW-1134">Transmembrane beta strand</keyword>
<dbReference type="Gene3D" id="2.170.130.10">
    <property type="entry name" value="TonB-dependent receptor, plug domain"/>
    <property type="match status" value="1"/>
</dbReference>
<keyword evidence="6 8" id="KW-0472">Membrane</keyword>
<feature type="region of interest" description="Disordered" evidence="10">
    <location>
        <begin position="58"/>
        <end position="86"/>
    </location>
</feature>
<evidence type="ECO:0000256" key="9">
    <source>
        <dbReference type="RuleBase" id="RU003357"/>
    </source>
</evidence>
<keyword evidence="5 9" id="KW-0798">TonB box</keyword>
<comment type="subcellular location">
    <subcellularLocation>
        <location evidence="1 8">Cell outer membrane</location>
        <topology evidence="1 8">Multi-pass membrane protein</topology>
    </subcellularLocation>
</comment>
<dbReference type="InterPro" id="IPR012910">
    <property type="entry name" value="Plug_dom"/>
</dbReference>
<name>A0A0M4MV77_9SPHN</name>
<proteinExistence type="inferred from homology"/>
<evidence type="ECO:0000256" key="2">
    <source>
        <dbReference type="ARBA" id="ARBA00022448"/>
    </source>
</evidence>
<evidence type="ECO:0000313" key="13">
    <source>
        <dbReference type="EMBL" id="ALE17545.1"/>
    </source>
</evidence>
<dbReference type="PANTHER" id="PTHR30069">
    <property type="entry name" value="TONB-DEPENDENT OUTER MEMBRANE RECEPTOR"/>
    <property type="match status" value="1"/>
</dbReference>
<dbReference type="PROSITE" id="PS52016">
    <property type="entry name" value="TONB_DEPENDENT_REC_3"/>
    <property type="match status" value="1"/>
</dbReference>
<evidence type="ECO:0000256" key="7">
    <source>
        <dbReference type="ARBA" id="ARBA00023237"/>
    </source>
</evidence>
<dbReference type="Pfam" id="PF07715">
    <property type="entry name" value="Plug"/>
    <property type="match status" value="1"/>
</dbReference>
<evidence type="ECO:0000256" key="5">
    <source>
        <dbReference type="ARBA" id="ARBA00023077"/>
    </source>
</evidence>
<dbReference type="InterPro" id="IPR037066">
    <property type="entry name" value="Plug_dom_sf"/>
</dbReference>
<dbReference type="InterPro" id="IPR000531">
    <property type="entry name" value="Beta-barrel_TonB"/>
</dbReference>
<evidence type="ECO:0000256" key="8">
    <source>
        <dbReference type="PROSITE-ProRule" id="PRU01360"/>
    </source>
</evidence>
<dbReference type="CDD" id="cd01347">
    <property type="entry name" value="ligand_gated_channel"/>
    <property type="match status" value="1"/>
</dbReference>
<dbReference type="GO" id="GO:0009279">
    <property type="term" value="C:cell outer membrane"/>
    <property type="evidence" value="ECO:0007669"/>
    <property type="project" value="UniProtKB-SubCell"/>
</dbReference>
<dbReference type="PATRIC" id="fig|361183.4.peg.2228"/>
<organism evidence="13 14">
    <name type="scientific">Altererythrobacter epoxidivorans</name>
    <dbReference type="NCBI Taxonomy" id="361183"/>
    <lineage>
        <taxon>Bacteria</taxon>
        <taxon>Pseudomonadati</taxon>
        <taxon>Pseudomonadota</taxon>
        <taxon>Alphaproteobacteria</taxon>
        <taxon>Sphingomonadales</taxon>
        <taxon>Erythrobacteraceae</taxon>
        <taxon>Altererythrobacter</taxon>
    </lineage>
</organism>
<dbReference type="PANTHER" id="PTHR30069:SF40">
    <property type="entry name" value="TONB-DEPENDENT RECEPTOR NMB0964-RELATED"/>
    <property type="match status" value="1"/>
</dbReference>
<dbReference type="EMBL" id="CP012669">
    <property type="protein sequence ID" value="ALE17545.1"/>
    <property type="molecule type" value="Genomic_DNA"/>
</dbReference>
<dbReference type="KEGG" id="aep:AMC99_02269"/>
<evidence type="ECO:0000256" key="1">
    <source>
        <dbReference type="ARBA" id="ARBA00004571"/>
    </source>
</evidence>
<dbReference type="Gene3D" id="2.40.170.20">
    <property type="entry name" value="TonB-dependent receptor, beta-barrel domain"/>
    <property type="match status" value="1"/>
</dbReference>
<keyword evidence="2 8" id="KW-0813">Transport</keyword>
<feature type="domain" description="TonB-dependent receptor-like beta-barrel" evidence="11">
    <location>
        <begin position="355"/>
        <end position="716"/>
    </location>
</feature>
<dbReference type="STRING" id="361183.AMC99_02269"/>
<dbReference type="InterPro" id="IPR039426">
    <property type="entry name" value="TonB-dep_rcpt-like"/>
</dbReference>
<reference evidence="13 14" key="1">
    <citation type="submission" date="2015-09" db="EMBL/GenBank/DDBJ databases">
        <title>Complete genome sequence of a benzo[a]pyrene-degrading bacterium Altererythrobacter epoxidivorans CGMCC 1.7731T.</title>
        <authorList>
            <person name="Li Z."/>
            <person name="Cheng H."/>
            <person name="Huo Y."/>
            <person name="Xu X."/>
        </authorList>
    </citation>
    <scope>NUCLEOTIDE SEQUENCE [LARGE SCALE GENOMIC DNA]</scope>
    <source>
        <strain evidence="13 14">CGMCC 1.7731</strain>
    </source>
</reference>
<accession>A0A0M4MV77</accession>
<dbReference type="Pfam" id="PF00593">
    <property type="entry name" value="TonB_dep_Rec_b-barrel"/>
    <property type="match status" value="1"/>
</dbReference>
<evidence type="ECO:0000256" key="6">
    <source>
        <dbReference type="ARBA" id="ARBA00023136"/>
    </source>
</evidence>
<evidence type="ECO:0000256" key="4">
    <source>
        <dbReference type="ARBA" id="ARBA00022692"/>
    </source>
</evidence>
<dbReference type="Proteomes" id="UP000057938">
    <property type="component" value="Chromosome"/>
</dbReference>